<dbReference type="AlphaFoldDB" id="A0AAV7WJQ1"/>
<proteinExistence type="predicted"/>
<evidence type="ECO:0000313" key="2">
    <source>
        <dbReference type="EMBL" id="KAJ1214267.1"/>
    </source>
</evidence>
<dbReference type="EMBL" id="JANPWB010000001">
    <property type="protein sequence ID" value="KAJ1214267.1"/>
    <property type="molecule type" value="Genomic_DNA"/>
</dbReference>
<name>A0AAV7WJQ1_PLEWA</name>
<organism evidence="2 3">
    <name type="scientific">Pleurodeles waltl</name>
    <name type="common">Iberian ribbed newt</name>
    <dbReference type="NCBI Taxonomy" id="8319"/>
    <lineage>
        <taxon>Eukaryota</taxon>
        <taxon>Metazoa</taxon>
        <taxon>Chordata</taxon>
        <taxon>Craniata</taxon>
        <taxon>Vertebrata</taxon>
        <taxon>Euteleostomi</taxon>
        <taxon>Amphibia</taxon>
        <taxon>Batrachia</taxon>
        <taxon>Caudata</taxon>
        <taxon>Salamandroidea</taxon>
        <taxon>Salamandridae</taxon>
        <taxon>Pleurodelinae</taxon>
        <taxon>Pleurodeles</taxon>
    </lineage>
</organism>
<evidence type="ECO:0000256" key="1">
    <source>
        <dbReference type="SAM" id="MobiDB-lite"/>
    </source>
</evidence>
<gene>
    <name evidence="2" type="ORF">NDU88_001891</name>
</gene>
<protein>
    <submittedName>
        <fullName evidence="2">Uncharacterized protein</fullName>
    </submittedName>
</protein>
<dbReference type="Proteomes" id="UP001066276">
    <property type="component" value="Chromosome 1_1"/>
</dbReference>
<reference evidence="2" key="1">
    <citation type="journal article" date="2022" name="bioRxiv">
        <title>Sequencing and chromosome-scale assembly of the giantPleurodeles waltlgenome.</title>
        <authorList>
            <person name="Brown T."/>
            <person name="Elewa A."/>
            <person name="Iarovenko S."/>
            <person name="Subramanian E."/>
            <person name="Araus A.J."/>
            <person name="Petzold A."/>
            <person name="Susuki M."/>
            <person name="Suzuki K.-i.T."/>
            <person name="Hayashi T."/>
            <person name="Toyoda A."/>
            <person name="Oliveira C."/>
            <person name="Osipova E."/>
            <person name="Leigh N.D."/>
            <person name="Simon A."/>
            <person name="Yun M.H."/>
        </authorList>
    </citation>
    <scope>NUCLEOTIDE SEQUENCE</scope>
    <source>
        <strain evidence="2">20211129_DDA</strain>
        <tissue evidence="2">Liver</tissue>
    </source>
</reference>
<keyword evidence="3" id="KW-1185">Reference proteome</keyword>
<accession>A0AAV7WJQ1</accession>
<comment type="caution">
    <text evidence="2">The sequence shown here is derived from an EMBL/GenBank/DDBJ whole genome shotgun (WGS) entry which is preliminary data.</text>
</comment>
<sequence length="79" mass="9303">MEEEVKAGGVEMKTGERQEEKKCEEERQGERRAEEKTHEEGERQEGVHREEDWRNHVLRKASPPPSNQRSWKSSGRGCR</sequence>
<feature type="region of interest" description="Disordered" evidence="1">
    <location>
        <begin position="1"/>
        <end position="79"/>
    </location>
</feature>
<feature type="compositionally biased region" description="Basic and acidic residues" evidence="1">
    <location>
        <begin position="13"/>
        <end position="55"/>
    </location>
</feature>
<evidence type="ECO:0000313" key="3">
    <source>
        <dbReference type="Proteomes" id="UP001066276"/>
    </source>
</evidence>